<evidence type="ECO:0000256" key="1">
    <source>
        <dbReference type="ARBA" id="ARBA00006479"/>
    </source>
</evidence>
<dbReference type="AlphaFoldDB" id="A0A5M8NVG0"/>
<comment type="caution">
    <text evidence="2">The sequence shown here is derived from an EMBL/GenBank/DDBJ whole genome shotgun (WGS) entry which is preliminary data.</text>
</comment>
<comment type="similarity">
    <text evidence="1">Belongs to the ROK (NagC/XylR) family.</text>
</comment>
<proteinExistence type="inferred from homology"/>
<gene>
    <name evidence="2" type="ORF">EZS26_003011</name>
</gene>
<dbReference type="PANTHER" id="PTHR18964">
    <property type="entry name" value="ROK (REPRESSOR, ORF, KINASE) FAMILY"/>
    <property type="match status" value="1"/>
</dbReference>
<dbReference type="Proteomes" id="UP000324575">
    <property type="component" value="Unassembled WGS sequence"/>
</dbReference>
<name>A0A5M8NVG0_9BACT</name>
<dbReference type="SUPFAM" id="SSF53067">
    <property type="entry name" value="Actin-like ATPase domain"/>
    <property type="match status" value="1"/>
</dbReference>
<dbReference type="InterPro" id="IPR000600">
    <property type="entry name" value="ROK"/>
</dbReference>
<evidence type="ECO:0000313" key="3">
    <source>
        <dbReference type="Proteomes" id="UP000324575"/>
    </source>
</evidence>
<keyword evidence="2" id="KW-0808">Transferase</keyword>
<accession>A0A5M8NVG0</accession>
<keyword evidence="2" id="KW-0418">Kinase</keyword>
<dbReference type="GO" id="GO:0047700">
    <property type="term" value="F:beta-glucoside kinase activity"/>
    <property type="evidence" value="ECO:0007669"/>
    <property type="project" value="UniProtKB-EC"/>
</dbReference>
<evidence type="ECO:0000313" key="2">
    <source>
        <dbReference type="EMBL" id="KAA6300846.1"/>
    </source>
</evidence>
<dbReference type="Pfam" id="PF00480">
    <property type="entry name" value="ROK"/>
    <property type="match status" value="1"/>
</dbReference>
<protein>
    <submittedName>
        <fullName evidence="2">Beta-glucoside kinase</fullName>
        <ecNumber evidence="2">2.7.1.85</ecNumber>
    </submittedName>
</protein>
<sequence length="321" mass="35051">MIEKEMVSQASNDRALDAKYIAIDMGGTRTKIGYFCGDRLEKFVVVPSHSQDNFEGTIRTIHAAIKALTESLHVTSIDGIGLSLPGIINTKENKVVSINDKFVDAVAFDLNRWTEETWNCRLVTENDARAALTGEWREGAGKGTDNLVMITLGTGIGGAALIEGKLLHGKHFQAGCLGGHFSIDFRGEKCNCGNRGCAESKGSSWILPTLAATGNYPVEGVSFEKLFKDMRNGNKEATDILHFCIDAWSACAVNLIHAYDPEMVIIGGGVMKSADLILPEIQAWVNEYAWTPWGKVSVKKAELEDTAALYGMNYLLKEPMK</sequence>
<dbReference type="InterPro" id="IPR043129">
    <property type="entry name" value="ATPase_NBD"/>
</dbReference>
<reference evidence="2 3" key="1">
    <citation type="submission" date="2019-03" db="EMBL/GenBank/DDBJ databases">
        <title>Single cell metagenomics reveals metabolic interactions within the superorganism composed of flagellate Streblomastix strix and complex community of Bacteroidetes bacteria on its surface.</title>
        <authorList>
            <person name="Treitli S.C."/>
            <person name="Kolisko M."/>
            <person name="Husnik F."/>
            <person name="Keeling P."/>
            <person name="Hampl V."/>
        </authorList>
    </citation>
    <scope>NUCLEOTIDE SEQUENCE [LARGE SCALE GENOMIC DNA]</scope>
    <source>
        <strain evidence="2">St1</strain>
    </source>
</reference>
<dbReference type="Gene3D" id="3.30.420.40">
    <property type="match status" value="2"/>
</dbReference>
<dbReference type="EMBL" id="SNRX01000044">
    <property type="protein sequence ID" value="KAA6300846.1"/>
    <property type="molecule type" value="Genomic_DNA"/>
</dbReference>
<dbReference type="PANTHER" id="PTHR18964:SF149">
    <property type="entry name" value="BIFUNCTIONAL UDP-N-ACETYLGLUCOSAMINE 2-EPIMERASE_N-ACETYLMANNOSAMINE KINASE"/>
    <property type="match status" value="1"/>
</dbReference>
<organism evidence="2 3">
    <name type="scientific">Candidatus Ordinivivax streblomastigis</name>
    <dbReference type="NCBI Taxonomy" id="2540710"/>
    <lineage>
        <taxon>Bacteria</taxon>
        <taxon>Pseudomonadati</taxon>
        <taxon>Bacteroidota</taxon>
        <taxon>Bacteroidia</taxon>
        <taxon>Bacteroidales</taxon>
        <taxon>Candidatus Ordinivivax</taxon>
    </lineage>
</organism>
<dbReference type="EC" id="2.7.1.85" evidence="2"/>